<dbReference type="RefSeq" id="WP_130544575.1">
    <property type="nucleotide sequence ID" value="NZ_CP042431.1"/>
</dbReference>
<dbReference type="SUPFAM" id="SSF63829">
    <property type="entry name" value="Calcium-dependent phosphotriesterase"/>
    <property type="match status" value="1"/>
</dbReference>
<dbReference type="CDD" id="cd00063">
    <property type="entry name" value="FN3"/>
    <property type="match status" value="1"/>
</dbReference>
<dbReference type="InterPro" id="IPR015943">
    <property type="entry name" value="WD40/YVTN_repeat-like_dom_sf"/>
</dbReference>
<dbReference type="InterPro" id="IPR005467">
    <property type="entry name" value="His_kinase_dom"/>
</dbReference>
<dbReference type="Gene3D" id="2.60.40.10">
    <property type="entry name" value="Immunoglobulins"/>
    <property type="match status" value="1"/>
</dbReference>
<accession>A0A4Q7M9X7</accession>
<dbReference type="AlphaFoldDB" id="A0A4Q7M9X7"/>
<gene>
    <name evidence="4" type="ORF">EV199_6113</name>
</gene>
<feature type="transmembrane region" description="Helical" evidence="2">
    <location>
        <begin position="814"/>
        <end position="832"/>
    </location>
</feature>
<dbReference type="InterPro" id="IPR011712">
    <property type="entry name" value="Sig_transdc_His_kin_sub3_dim/P"/>
</dbReference>
<feature type="domain" description="Histidine kinase" evidence="3">
    <location>
        <begin position="848"/>
        <end position="1047"/>
    </location>
</feature>
<dbReference type="Gene3D" id="3.30.565.10">
    <property type="entry name" value="Histidine kinase-like ATPase, C-terminal domain"/>
    <property type="match status" value="1"/>
</dbReference>
<dbReference type="SMART" id="SM00387">
    <property type="entry name" value="HATPase_c"/>
    <property type="match status" value="1"/>
</dbReference>
<keyword evidence="2" id="KW-1133">Transmembrane helix</keyword>
<dbReference type="SUPFAM" id="SSF55874">
    <property type="entry name" value="ATPase domain of HSP90 chaperone/DNA topoisomerase II/histidine kinase"/>
    <property type="match status" value="1"/>
</dbReference>
<dbReference type="Gene3D" id="2.130.10.10">
    <property type="entry name" value="YVTN repeat-like/Quinoprotein amine dehydrogenase"/>
    <property type="match status" value="2"/>
</dbReference>
<comment type="caution">
    <text evidence="4">The sequence shown here is derived from an EMBL/GenBank/DDBJ whole genome shotgun (WGS) entry which is preliminary data.</text>
</comment>
<dbReference type="Pfam" id="PF07495">
    <property type="entry name" value="Y_Y_Y"/>
    <property type="match status" value="1"/>
</dbReference>
<dbReference type="InterPro" id="IPR013783">
    <property type="entry name" value="Ig-like_fold"/>
</dbReference>
<dbReference type="InterPro" id="IPR003594">
    <property type="entry name" value="HATPase_dom"/>
</dbReference>
<dbReference type="PANTHER" id="PTHR43547:SF2">
    <property type="entry name" value="HYBRID SIGNAL TRANSDUCTION HISTIDINE KINASE C"/>
    <property type="match status" value="1"/>
</dbReference>
<dbReference type="CDD" id="cd16917">
    <property type="entry name" value="HATPase_UhpB-NarQ-NarX-like"/>
    <property type="match status" value="1"/>
</dbReference>
<dbReference type="PROSITE" id="PS50109">
    <property type="entry name" value="HIS_KIN"/>
    <property type="match status" value="1"/>
</dbReference>
<evidence type="ECO:0000256" key="2">
    <source>
        <dbReference type="SAM" id="Phobius"/>
    </source>
</evidence>
<dbReference type="GO" id="GO:0000155">
    <property type="term" value="F:phosphorelay sensor kinase activity"/>
    <property type="evidence" value="ECO:0007669"/>
    <property type="project" value="InterPro"/>
</dbReference>
<keyword evidence="1" id="KW-0597">Phosphoprotein</keyword>
<evidence type="ECO:0000313" key="4">
    <source>
        <dbReference type="EMBL" id="RZS64013.1"/>
    </source>
</evidence>
<dbReference type="InterPro" id="IPR003961">
    <property type="entry name" value="FN3_dom"/>
</dbReference>
<dbReference type="GO" id="GO:0016020">
    <property type="term" value="C:membrane"/>
    <property type="evidence" value="ECO:0007669"/>
    <property type="project" value="InterPro"/>
</dbReference>
<evidence type="ECO:0000259" key="3">
    <source>
        <dbReference type="PROSITE" id="PS50109"/>
    </source>
</evidence>
<feature type="transmembrane region" description="Helical" evidence="2">
    <location>
        <begin position="30"/>
        <end position="48"/>
    </location>
</feature>
<dbReference type="EMBL" id="SGXA01000007">
    <property type="protein sequence ID" value="RZS64013.1"/>
    <property type="molecule type" value="Genomic_DNA"/>
</dbReference>
<dbReference type="Gene3D" id="1.20.5.1930">
    <property type="match status" value="1"/>
</dbReference>
<dbReference type="InterPro" id="IPR011123">
    <property type="entry name" value="Y_Y_Y"/>
</dbReference>
<reference evidence="4 5" key="1">
    <citation type="submission" date="2019-02" db="EMBL/GenBank/DDBJ databases">
        <title>Genomic Encyclopedia of Type Strains, Phase IV (KMG-IV): sequencing the most valuable type-strain genomes for metagenomic binning, comparative biology and taxonomic classification.</title>
        <authorList>
            <person name="Goeker M."/>
        </authorList>
    </citation>
    <scope>NUCLEOTIDE SEQUENCE [LARGE SCALE GENOMIC DNA]</scope>
    <source>
        <strain evidence="4 5">DSM 18116</strain>
    </source>
</reference>
<sequence>MITHRSADNMCGPVSGTSSKSQCKSRIRSFLFSILILMAGITGCRRAVAQEFIFNHLTARDGLASNFVYSLLQDAKGYLWIGTENGLQRYDGYQFFYPYQQSGADRLPRLPVNQILMDTMQRMWLRMGKSIGIFDHATFRYKPVPFAKELDIPQNADIFLEKNGSGQVIVLIRNWGWLSYDEEKNVLREDITPFPIPRSFGLFTTFDDLSTGRYWIGGRGGLAYYDKKRRQLFKATDSNAPHFLLNENSMRQHITNMYIDGKRRHWFSTWDTITSSIHYFCYDEKMKTWSDDTLGLTTVSPGGYYELHRFTEFEDTTVLTYGLYHMAMRQADRFETFIFPGSSPYNIEFTRIYSVIQDREKILWVATDNGLYNSTSKLNSNLHLSLRQDKQRASLSSVMELPNGDLWVSTWGRGVITRQPDLKKREIIFDLPKDDGNYNLTWDLHLQIPGGKVWVACQAGRLMIYDTAKEKSVFLKPAPFKGSTIRQITEDQQGDLWFATQSGMVLKWKNGTSLHDSSFRVMHQYRSIISKIMIDDRGLLWIATGGKGVFVVDPLTGNEIKQYNIPSSQQFFYGNQVRDIVQVNDSIYAFAGDHLHLLNYNTGVITNAATYNQWPVGPVLTMQVDNQQNVWLSTANGMYKYNFEGNYFIRFTQWDGLITVYNQNFMLDASVKLRNGRMAFLGNQNMVTFDPAHYHDRSLPPDVRIGSVKLFNEFLPVDSLEKQGGLTLPYDRNSLTITFAALSFNRIDKLSYYYMLEGANKDWQRMEGPLQVNYTLLPPGNYVFKVRARNEVGIFSPHITSLPIIIRPPFWRTFWFYGLVALTIAGALYYLYRLRIRRLMQVEKIRTRLARDLHDDMGSTLSTINILSNMAVKKIESDQKASQDYMGRISDSSSRIMEAMDDIVWSINPVNDSMRKILARMKEFAGNVLEASDIDYTFTVDETVKDMTFDMEWRREIFLVFKEAINNIVKYSKAAKVDITLRKQKNVLQMTINDDGVGFNTDNDHQGAMRGNGLRNMRKRAEAMNGSLKIISAPESGTSVELRIPLA</sequence>
<dbReference type="GO" id="GO:0046983">
    <property type="term" value="F:protein dimerization activity"/>
    <property type="evidence" value="ECO:0007669"/>
    <property type="project" value="InterPro"/>
</dbReference>
<dbReference type="Pfam" id="PF02518">
    <property type="entry name" value="HATPase_c"/>
    <property type="match status" value="1"/>
</dbReference>
<dbReference type="PANTHER" id="PTHR43547">
    <property type="entry name" value="TWO-COMPONENT HISTIDINE KINASE"/>
    <property type="match status" value="1"/>
</dbReference>
<dbReference type="InterPro" id="IPR011110">
    <property type="entry name" value="Reg_prop"/>
</dbReference>
<evidence type="ECO:0000256" key="1">
    <source>
        <dbReference type="ARBA" id="ARBA00022553"/>
    </source>
</evidence>
<proteinExistence type="predicted"/>
<organism evidence="4 5">
    <name type="scientific">Pseudobacter ginsenosidimutans</name>
    <dbReference type="NCBI Taxonomy" id="661488"/>
    <lineage>
        <taxon>Bacteria</taxon>
        <taxon>Pseudomonadati</taxon>
        <taxon>Bacteroidota</taxon>
        <taxon>Chitinophagia</taxon>
        <taxon>Chitinophagales</taxon>
        <taxon>Chitinophagaceae</taxon>
        <taxon>Pseudobacter</taxon>
    </lineage>
</organism>
<dbReference type="InterPro" id="IPR036890">
    <property type="entry name" value="HATPase_C_sf"/>
</dbReference>
<keyword evidence="2" id="KW-0812">Transmembrane</keyword>
<protein>
    <submittedName>
        <fullName evidence="4">Two component regulator with propeller domain</fullName>
    </submittedName>
</protein>
<name>A0A4Q7M9X7_9BACT</name>
<dbReference type="Pfam" id="PF07730">
    <property type="entry name" value="HisKA_3"/>
    <property type="match status" value="1"/>
</dbReference>
<evidence type="ECO:0000313" key="5">
    <source>
        <dbReference type="Proteomes" id="UP000293874"/>
    </source>
</evidence>
<dbReference type="Pfam" id="PF07494">
    <property type="entry name" value="Reg_prop"/>
    <property type="match status" value="2"/>
</dbReference>
<dbReference type="OrthoDB" id="9778366at2"/>
<keyword evidence="5" id="KW-1185">Reference proteome</keyword>
<dbReference type="Proteomes" id="UP000293874">
    <property type="component" value="Unassembled WGS sequence"/>
</dbReference>
<keyword evidence="2" id="KW-0472">Membrane</keyword>